<keyword evidence="4" id="KW-0472">Membrane</keyword>
<organism evidence="5 6">
    <name type="scientific">Cutibacterium avidum</name>
    <dbReference type="NCBI Taxonomy" id="33010"/>
    <lineage>
        <taxon>Bacteria</taxon>
        <taxon>Bacillati</taxon>
        <taxon>Actinomycetota</taxon>
        <taxon>Actinomycetes</taxon>
        <taxon>Propionibacteriales</taxon>
        <taxon>Propionibacteriaceae</taxon>
        <taxon>Cutibacterium</taxon>
    </lineage>
</organism>
<comment type="subcellular location">
    <subcellularLocation>
        <location evidence="1">Membrane</location>
        <topology evidence="1">Multi-pass membrane protein</topology>
    </subcellularLocation>
</comment>
<protein>
    <submittedName>
        <fullName evidence="5">DoxX family protein</fullName>
    </submittedName>
</protein>
<dbReference type="Pfam" id="PF07681">
    <property type="entry name" value="DoxX"/>
    <property type="match status" value="1"/>
</dbReference>
<evidence type="ECO:0000313" key="5">
    <source>
        <dbReference type="EMBL" id="MEH1546246.1"/>
    </source>
</evidence>
<accession>A0AB35XGK2</accession>
<dbReference type="GO" id="GO:0016020">
    <property type="term" value="C:membrane"/>
    <property type="evidence" value="ECO:0007669"/>
    <property type="project" value="UniProtKB-SubCell"/>
</dbReference>
<keyword evidence="2" id="KW-0812">Transmembrane</keyword>
<sequence length="136" mass="14216">MSLAKFTARSALSAIFVTGGLAEFKNADQLSGAVDGLLEKLPESVRSQIPEVDPSLLVKVSGGTMLTAGSLLALGIKPRLAATILAAQLVPVTLTGHPFWEKNSDEKTGEQIQFFKNLGLIGGLLVVALDGATKKK</sequence>
<dbReference type="AlphaFoldDB" id="A0AB35XGK2"/>
<dbReference type="EMBL" id="JBAKUA010000004">
    <property type="protein sequence ID" value="MEH1546246.1"/>
    <property type="molecule type" value="Genomic_DNA"/>
</dbReference>
<keyword evidence="3" id="KW-1133">Transmembrane helix</keyword>
<dbReference type="Proteomes" id="UP001309299">
    <property type="component" value="Unassembled WGS sequence"/>
</dbReference>
<evidence type="ECO:0000313" key="6">
    <source>
        <dbReference type="Proteomes" id="UP001309299"/>
    </source>
</evidence>
<gene>
    <name evidence="5" type="ORF">V7F78_04295</name>
</gene>
<evidence type="ECO:0000256" key="4">
    <source>
        <dbReference type="ARBA" id="ARBA00023136"/>
    </source>
</evidence>
<name>A0AB35XGK2_9ACTN</name>
<reference evidence="5" key="1">
    <citation type="submission" date="2024-02" db="EMBL/GenBank/DDBJ databases">
        <title>Bacterial skin colonization with Propionibacterium avidum as a risk factor for Periprosthetic Joint Infections - a single-center prospective study.</title>
        <authorList>
            <person name="Achermann Y."/>
        </authorList>
    </citation>
    <scope>NUCLEOTIDE SEQUENCE</scope>
    <source>
        <strain evidence="5">PAVI-2017310195</strain>
    </source>
</reference>
<evidence type="ECO:0000256" key="1">
    <source>
        <dbReference type="ARBA" id="ARBA00004141"/>
    </source>
</evidence>
<comment type="caution">
    <text evidence="5">The sequence shown here is derived from an EMBL/GenBank/DDBJ whole genome shotgun (WGS) entry which is preliminary data.</text>
</comment>
<dbReference type="InterPro" id="IPR032808">
    <property type="entry name" value="DoxX"/>
</dbReference>
<evidence type="ECO:0000256" key="3">
    <source>
        <dbReference type="ARBA" id="ARBA00022989"/>
    </source>
</evidence>
<dbReference type="RefSeq" id="WP_279186673.1">
    <property type="nucleotide sequence ID" value="NZ_JBAKUA010000004.1"/>
</dbReference>
<proteinExistence type="predicted"/>
<evidence type="ECO:0000256" key="2">
    <source>
        <dbReference type="ARBA" id="ARBA00022692"/>
    </source>
</evidence>